<comment type="subcellular location">
    <subcellularLocation>
        <location evidence="1">Membrane</location>
    </subcellularLocation>
</comment>
<name>A0A6U4LI48_9STRA</name>
<feature type="domain" description="Fatty acid hydroxylase" evidence="6">
    <location>
        <begin position="1"/>
        <end position="117"/>
    </location>
</feature>
<dbReference type="Pfam" id="PF04116">
    <property type="entry name" value="FA_hydroxylase"/>
    <property type="match status" value="1"/>
</dbReference>
<evidence type="ECO:0000259" key="6">
    <source>
        <dbReference type="Pfam" id="PF04116"/>
    </source>
</evidence>
<evidence type="ECO:0000256" key="3">
    <source>
        <dbReference type="ARBA" id="ARBA00022989"/>
    </source>
</evidence>
<dbReference type="AlphaFoldDB" id="A0A6U4LI48"/>
<keyword evidence="3 5" id="KW-1133">Transmembrane helix</keyword>
<evidence type="ECO:0000313" key="9">
    <source>
        <dbReference type="EMBL" id="CAD9269908.1"/>
    </source>
</evidence>
<organism evidence="9">
    <name type="scientific">Phaeomonas parva</name>
    <dbReference type="NCBI Taxonomy" id="124430"/>
    <lineage>
        <taxon>Eukaryota</taxon>
        <taxon>Sar</taxon>
        <taxon>Stramenopiles</taxon>
        <taxon>Ochrophyta</taxon>
        <taxon>Pinguiophyceae</taxon>
        <taxon>Pinguiochrysidales</taxon>
        <taxon>Pinguiochrysidaceae</taxon>
        <taxon>Phaeomonas</taxon>
    </lineage>
</organism>
<reference evidence="9" key="1">
    <citation type="submission" date="2021-01" db="EMBL/GenBank/DDBJ databases">
        <authorList>
            <person name="Corre E."/>
            <person name="Pelletier E."/>
            <person name="Niang G."/>
            <person name="Scheremetjew M."/>
            <person name="Finn R."/>
            <person name="Kale V."/>
            <person name="Holt S."/>
            <person name="Cochrane G."/>
            <person name="Meng A."/>
            <person name="Brown T."/>
            <person name="Cohen L."/>
        </authorList>
    </citation>
    <scope>NUCLEOTIDE SEQUENCE</scope>
    <source>
        <strain evidence="9">CCMP2877</strain>
    </source>
</reference>
<evidence type="ECO:0000256" key="2">
    <source>
        <dbReference type="ARBA" id="ARBA00022692"/>
    </source>
</evidence>
<evidence type="ECO:0000256" key="1">
    <source>
        <dbReference type="ARBA" id="ARBA00004370"/>
    </source>
</evidence>
<dbReference type="EMBL" id="HBGJ01045115">
    <property type="protein sequence ID" value="CAD9269907.1"/>
    <property type="molecule type" value="Transcribed_RNA"/>
</dbReference>
<accession>A0A6U4LI48</accession>
<keyword evidence="4 5" id="KW-0472">Membrane</keyword>
<dbReference type="EMBL" id="HBGJ01045112">
    <property type="protein sequence ID" value="CAD9269904.1"/>
    <property type="molecule type" value="Transcribed_RNA"/>
</dbReference>
<dbReference type="GO" id="GO:0016020">
    <property type="term" value="C:membrane"/>
    <property type="evidence" value="ECO:0007669"/>
    <property type="project" value="UniProtKB-SubCell"/>
</dbReference>
<dbReference type="GO" id="GO:0008610">
    <property type="term" value="P:lipid biosynthetic process"/>
    <property type="evidence" value="ECO:0007669"/>
    <property type="project" value="InterPro"/>
</dbReference>
<evidence type="ECO:0000256" key="4">
    <source>
        <dbReference type="ARBA" id="ARBA00023136"/>
    </source>
</evidence>
<proteinExistence type="predicted"/>
<protein>
    <recommendedName>
        <fullName evidence="6">Fatty acid hydroxylase domain-containing protein</fullName>
    </recommendedName>
</protein>
<dbReference type="InterPro" id="IPR050307">
    <property type="entry name" value="Sterol_Desaturase_Related"/>
</dbReference>
<evidence type="ECO:0000313" key="8">
    <source>
        <dbReference type="EMBL" id="CAD9269907.1"/>
    </source>
</evidence>
<feature type="transmembrane region" description="Helical" evidence="5">
    <location>
        <begin position="48"/>
        <end position="68"/>
    </location>
</feature>
<keyword evidence="2 5" id="KW-0812">Transmembrane</keyword>
<sequence length="147" mass="16980">MHRTLHTNKFLYKWVHGLHHKYNSHATLSPWASIAFNPLDGIAQASPYVFVMLFVPCHYLTHLIMLFFTGIWATNIHDAIDGDTEPIMGAKYHTIHHTHFSCNYGQIFTFCDQFWGTLKTREDIDKLMEKRRAKASAARMSKAAKAE</sequence>
<gene>
    <name evidence="7" type="ORF">PPAR1163_LOCUS28342</name>
    <name evidence="8" type="ORF">PPAR1163_LOCUS28345</name>
    <name evidence="9" type="ORF">PPAR1163_LOCUS28346</name>
</gene>
<evidence type="ECO:0000313" key="7">
    <source>
        <dbReference type="EMBL" id="CAD9269904.1"/>
    </source>
</evidence>
<dbReference type="PANTHER" id="PTHR11863">
    <property type="entry name" value="STEROL DESATURASE"/>
    <property type="match status" value="1"/>
</dbReference>
<evidence type="ECO:0000256" key="5">
    <source>
        <dbReference type="SAM" id="Phobius"/>
    </source>
</evidence>
<dbReference type="InterPro" id="IPR006694">
    <property type="entry name" value="Fatty_acid_hydroxylase"/>
</dbReference>
<dbReference type="GO" id="GO:0016491">
    <property type="term" value="F:oxidoreductase activity"/>
    <property type="evidence" value="ECO:0007669"/>
    <property type="project" value="InterPro"/>
</dbReference>
<dbReference type="EMBL" id="HBGJ01045116">
    <property type="protein sequence ID" value="CAD9269908.1"/>
    <property type="molecule type" value="Transcribed_RNA"/>
</dbReference>
<dbReference type="GO" id="GO:0005506">
    <property type="term" value="F:iron ion binding"/>
    <property type="evidence" value="ECO:0007669"/>
    <property type="project" value="InterPro"/>
</dbReference>